<dbReference type="AlphaFoldDB" id="A0A4R6AD03"/>
<dbReference type="Pfam" id="PF01863">
    <property type="entry name" value="YgjP-like"/>
    <property type="match status" value="1"/>
</dbReference>
<evidence type="ECO:0000313" key="3">
    <source>
        <dbReference type="Proteomes" id="UP000295701"/>
    </source>
</evidence>
<gene>
    <name evidence="2" type="ORF">E2L08_04360</name>
</gene>
<dbReference type="PANTHER" id="PTHR30399">
    <property type="entry name" value="UNCHARACTERIZED PROTEIN YGJP"/>
    <property type="match status" value="1"/>
</dbReference>
<dbReference type="EMBL" id="SNAA01000003">
    <property type="protein sequence ID" value="TDL81891.1"/>
    <property type="molecule type" value="Genomic_DNA"/>
</dbReference>
<accession>A0A4R6AD03</accession>
<dbReference type="InterPro" id="IPR053136">
    <property type="entry name" value="UTP_pyrophosphatase-like"/>
</dbReference>
<dbReference type="Proteomes" id="UP000295701">
    <property type="component" value="Unassembled WGS sequence"/>
</dbReference>
<evidence type="ECO:0000259" key="1">
    <source>
        <dbReference type="Pfam" id="PF01863"/>
    </source>
</evidence>
<dbReference type="CDD" id="cd07344">
    <property type="entry name" value="M48_yhfN_like"/>
    <property type="match status" value="1"/>
</dbReference>
<dbReference type="InterPro" id="IPR002725">
    <property type="entry name" value="YgjP-like_metallopeptidase"/>
</dbReference>
<reference evidence="2 3" key="1">
    <citation type="submission" date="2019-03" db="EMBL/GenBank/DDBJ databases">
        <title>Primorskyibacter sp. SS33 isolated from sediments.</title>
        <authorList>
            <person name="Xunke S."/>
        </authorList>
    </citation>
    <scope>NUCLEOTIDE SEQUENCE [LARGE SCALE GENOMIC DNA]</scope>
    <source>
        <strain evidence="2 3">SS33</strain>
    </source>
</reference>
<keyword evidence="3" id="KW-1185">Reference proteome</keyword>
<protein>
    <submittedName>
        <fullName evidence="2">M48 family peptidase</fullName>
    </submittedName>
</protein>
<name>A0A4R6AD03_9RHOB</name>
<dbReference type="PANTHER" id="PTHR30399:SF1">
    <property type="entry name" value="UTP PYROPHOSPHATASE"/>
    <property type="match status" value="1"/>
</dbReference>
<dbReference type="OrthoDB" id="9795402at2"/>
<sequence length="231" mass="24397">MGGPDDNVKTVPGAPDLSVRLRRSGRARRITLSVRRVGGEAVLSIPKGVSDADALAFAASRADFLRRHIEAACRPCPVGIGTVLRVGGEPVEVVRGVRRGRGPGTLGVIAGPVGPQVARVLRDEAAASLGPAVARHAAALGRSAPPIRLRDTKSRWGSCSGRGGLMFSWRLILAPPPVLDYVAAHEVAHLEQMNHSPAFWAVVARLDPDHRAAQDWLRAKGGSLFALDFTG</sequence>
<organism evidence="2 3">
    <name type="scientific">Palleronia sediminis</name>
    <dbReference type="NCBI Taxonomy" id="2547833"/>
    <lineage>
        <taxon>Bacteria</taxon>
        <taxon>Pseudomonadati</taxon>
        <taxon>Pseudomonadota</taxon>
        <taxon>Alphaproteobacteria</taxon>
        <taxon>Rhodobacterales</taxon>
        <taxon>Roseobacteraceae</taxon>
        <taxon>Palleronia</taxon>
    </lineage>
</organism>
<dbReference type="Gene3D" id="3.30.2010.10">
    <property type="entry name" value="Metalloproteases ('zincins'), catalytic domain"/>
    <property type="match status" value="1"/>
</dbReference>
<feature type="domain" description="YgjP-like metallopeptidase" evidence="1">
    <location>
        <begin position="117"/>
        <end position="219"/>
    </location>
</feature>
<evidence type="ECO:0000313" key="2">
    <source>
        <dbReference type="EMBL" id="TDL81891.1"/>
    </source>
</evidence>
<dbReference type="RefSeq" id="WP_133395840.1">
    <property type="nucleotide sequence ID" value="NZ_SNAA01000003.1"/>
</dbReference>
<proteinExistence type="predicted"/>
<comment type="caution">
    <text evidence="2">The sequence shown here is derived from an EMBL/GenBank/DDBJ whole genome shotgun (WGS) entry which is preliminary data.</text>
</comment>